<keyword evidence="1" id="KW-0812">Transmembrane</keyword>
<feature type="transmembrane region" description="Helical" evidence="1">
    <location>
        <begin position="114"/>
        <end position="133"/>
    </location>
</feature>
<keyword evidence="3" id="KW-1185">Reference proteome</keyword>
<evidence type="ECO:0000313" key="4">
    <source>
        <dbReference type="WBParaSite" id="SRAE_2000383800.1"/>
    </source>
</evidence>
<proteinExistence type="predicted"/>
<reference evidence="4" key="2">
    <citation type="submission" date="2020-12" db="UniProtKB">
        <authorList>
            <consortium name="WormBaseParasite"/>
        </authorList>
    </citation>
    <scope>IDENTIFICATION</scope>
</reference>
<organism evidence="2">
    <name type="scientific">Strongyloides ratti</name>
    <name type="common">Parasitic roundworm</name>
    <dbReference type="NCBI Taxonomy" id="34506"/>
    <lineage>
        <taxon>Eukaryota</taxon>
        <taxon>Metazoa</taxon>
        <taxon>Ecdysozoa</taxon>
        <taxon>Nematoda</taxon>
        <taxon>Chromadorea</taxon>
        <taxon>Rhabditida</taxon>
        <taxon>Tylenchina</taxon>
        <taxon>Panagrolaimomorpha</taxon>
        <taxon>Strongyloidoidea</taxon>
        <taxon>Strongyloididae</taxon>
        <taxon>Strongyloides</taxon>
    </lineage>
</organism>
<evidence type="ECO:0000313" key="3">
    <source>
        <dbReference type="Proteomes" id="UP000035682"/>
    </source>
</evidence>
<dbReference type="GeneID" id="36381558"/>
<reference evidence="2 3" key="1">
    <citation type="submission" date="2014-09" db="EMBL/GenBank/DDBJ databases">
        <authorList>
            <person name="Martin A.A."/>
        </authorList>
    </citation>
    <scope>NUCLEOTIDE SEQUENCE</scope>
    <source>
        <strain evidence="3">ED321</strain>
        <strain evidence="2">ED321 Heterogonic</strain>
    </source>
</reference>
<dbReference type="WBParaSite" id="SRAE_2000383800.1">
    <property type="protein sequence ID" value="SRAE_2000383800.1"/>
    <property type="gene ID" value="WBGene00264065"/>
</dbReference>
<dbReference type="EMBL" id="LN609529">
    <property type="protein sequence ID" value="CEF69188.1"/>
    <property type="molecule type" value="Genomic_DNA"/>
</dbReference>
<sequence length="145" mass="17536">MISILKIYRFNTIKVCICFIIVFIYIYISIIIFNKNIKKIDYEKDENICMKEKFDIHKNLEDEMIKQQERILLGLTSKTIFRNSVISLLQKIDSCHRTNDVVKMPLLKSYQMEFFIFFLLSFPIFVLMILEIYKRVNKHISLFNF</sequence>
<evidence type="ECO:0000313" key="5">
    <source>
        <dbReference type="WormBase" id="SRAE_2000383800"/>
    </source>
</evidence>
<dbReference type="CTD" id="36381558"/>
<accession>A0A090LM26</accession>
<feature type="transmembrane region" description="Helical" evidence="1">
    <location>
        <begin position="12"/>
        <end position="33"/>
    </location>
</feature>
<dbReference type="WormBase" id="SRAE_2000383800">
    <property type="protein sequence ID" value="SRP03413"/>
    <property type="gene ID" value="WBGene00264065"/>
</dbReference>
<evidence type="ECO:0000313" key="2">
    <source>
        <dbReference type="EMBL" id="CEF69188.1"/>
    </source>
</evidence>
<name>A0A090LM26_STRRB</name>
<dbReference type="AlphaFoldDB" id="A0A090LM26"/>
<evidence type="ECO:0000256" key="1">
    <source>
        <dbReference type="SAM" id="Phobius"/>
    </source>
</evidence>
<protein>
    <submittedName>
        <fullName evidence="4">Fam-l protein</fullName>
    </submittedName>
</protein>
<dbReference type="RefSeq" id="XP_024508388.1">
    <property type="nucleotide sequence ID" value="XM_024655080.1"/>
</dbReference>
<gene>
    <name evidence="2 4 5" type="ORF">SRAE_2000383800</name>
</gene>
<keyword evidence="1" id="KW-1133">Transmembrane helix</keyword>
<dbReference type="Proteomes" id="UP000035682">
    <property type="component" value="Unplaced"/>
</dbReference>
<keyword evidence="1" id="KW-0472">Membrane</keyword>